<dbReference type="AlphaFoldDB" id="B5VGH1"/>
<reference evidence="1 2" key="1">
    <citation type="journal article" date="2008" name="FEMS Yeast Res.">
        <title>Comparative genome analysis of a Saccharomyces cerevisiae wine strain.</title>
        <authorList>
            <person name="Borneman A.R."/>
            <person name="Forgan A.H."/>
            <person name="Pretorius I.S."/>
            <person name="Chambers P.J."/>
        </authorList>
    </citation>
    <scope>NUCLEOTIDE SEQUENCE [LARGE SCALE GENOMIC DNA]</scope>
    <source>
        <strain evidence="1 2">AWRI1631</strain>
    </source>
</reference>
<organism evidence="1 2">
    <name type="scientific">Saccharomyces cerevisiae (strain AWRI1631)</name>
    <name type="common">Baker's yeast</name>
    <dbReference type="NCBI Taxonomy" id="545124"/>
    <lineage>
        <taxon>Eukaryota</taxon>
        <taxon>Fungi</taxon>
        <taxon>Dikarya</taxon>
        <taxon>Ascomycota</taxon>
        <taxon>Saccharomycotina</taxon>
        <taxon>Saccharomycetes</taxon>
        <taxon>Saccharomycetales</taxon>
        <taxon>Saccharomycetaceae</taxon>
        <taxon>Saccharomyces</taxon>
    </lineage>
</organism>
<comment type="caution">
    <text evidence="1">The sequence shown here is derived from an EMBL/GenBank/DDBJ whole genome shotgun (WGS) entry which is preliminary data.</text>
</comment>
<name>B5VGH1_YEAS6</name>
<evidence type="ECO:0000313" key="1">
    <source>
        <dbReference type="EMBL" id="EDZ72972.1"/>
    </source>
</evidence>
<evidence type="ECO:0000313" key="2">
    <source>
        <dbReference type="Proteomes" id="UP000008988"/>
    </source>
</evidence>
<accession>B5VGH1</accession>
<gene>
    <name evidence="1" type="ORF">AWRI1631_45060</name>
</gene>
<proteinExistence type="predicted"/>
<protein>
    <submittedName>
        <fullName evidence="1">Uncharacterized protein</fullName>
    </submittedName>
</protein>
<sequence length="43" mass="5158">MFRVPEKWYGENKPGKKTMQITLTIPVFRLPKTEERIGPKKRK</sequence>
<dbReference type="EMBL" id="ABSV01000511">
    <property type="protein sequence ID" value="EDZ72972.1"/>
    <property type="molecule type" value="Genomic_DNA"/>
</dbReference>
<dbReference type="Proteomes" id="UP000008988">
    <property type="component" value="Unassembled WGS sequence"/>
</dbReference>